<organism evidence="10 11">
    <name type="scientific">Novispirillum itersonii</name>
    <name type="common">Aquaspirillum itersonii</name>
    <dbReference type="NCBI Taxonomy" id="189"/>
    <lineage>
        <taxon>Bacteria</taxon>
        <taxon>Pseudomonadati</taxon>
        <taxon>Pseudomonadota</taxon>
        <taxon>Alphaproteobacteria</taxon>
        <taxon>Rhodospirillales</taxon>
        <taxon>Novispirillaceae</taxon>
        <taxon>Novispirillum</taxon>
    </lineage>
</organism>
<dbReference type="Proteomes" id="UP000544872">
    <property type="component" value="Unassembled WGS sequence"/>
</dbReference>
<name>A0A7W9ZFD1_NOVIT</name>
<sequence length="298" mass="32157">MIVRDKPGLLRLFLIVRGSVVQQIWPQVGLVMALSLAVVLGHAHAPGLIPTVNGAPFALVGIALSVFLGFRNNACYDRWWEARKIWGHLVTVSRDLVRQTLLLPPRGATGARARETLLRQAVVFAHALARHVRGTDTPGNAITSDWPHPDQPLLRMGETLAALRAAPAPVLSDVEFTLLDHTVGQLSAVLSSCERLRNTPVPFGYTLLLHRTAYLFCFMLPFGFADVLGLATPLAAGVVAYTLFGLDALSEELEEPFGILPNDLPITALAIAVERILRGALGDTDLPSPAEPVDGILL</sequence>
<feature type="transmembrane region" description="Helical" evidence="9">
    <location>
        <begin position="12"/>
        <end position="40"/>
    </location>
</feature>
<dbReference type="AlphaFoldDB" id="A0A7W9ZFD1"/>
<dbReference type="PANTHER" id="PTHR33281:SF19">
    <property type="entry name" value="VOLTAGE-DEPENDENT ANION CHANNEL-FORMING PROTEIN YNEE"/>
    <property type="match status" value="1"/>
</dbReference>
<evidence type="ECO:0000256" key="4">
    <source>
        <dbReference type="ARBA" id="ARBA00022692"/>
    </source>
</evidence>
<evidence type="ECO:0000256" key="2">
    <source>
        <dbReference type="ARBA" id="ARBA00022448"/>
    </source>
</evidence>
<dbReference type="Pfam" id="PF25539">
    <property type="entry name" value="Bestrophin_2"/>
    <property type="match status" value="1"/>
</dbReference>
<dbReference type="InterPro" id="IPR044669">
    <property type="entry name" value="YneE/VCCN1/2-like"/>
</dbReference>
<reference evidence="10 11" key="1">
    <citation type="submission" date="2020-08" db="EMBL/GenBank/DDBJ databases">
        <title>Genomic Encyclopedia of Type Strains, Phase IV (KMG-IV): sequencing the most valuable type-strain genomes for metagenomic binning, comparative biology and taxonomic classification.</title>
        <authorList>
            <person name="Goeker M."/>
        </authorList>
    </citation>
    <scope>NUCLEOTIDE SEQUENCE [LARGE SCALE GENOMIC DNA]</scope>
    <source>
        <strain evidence="10 11">DSM 11590</strain>
    </source>
</reference>
<feature type="transmembrane region" description="Helical" evidence="9">
    <location>
        <begin position="52"/>
        <end position="70"/>
    </location>
</feature>
<evidence type="ECO:0000256" key="5">
    <source>
        <dbReference type="ARBA" id="ARBA00022989"/>
    </source>
</evidence>
<comment type="subcellular location">
    <subcellularLocation>
        <location evidence="1">Cell membrane</location>
        <topology evidence="1">Multi-pass membrane protein</topology>
    </subcellularLocation>
</comment>
<accession>A0A7W9ZFD1</accession>
<gene>
    <name evidence="10" type="ORF">FHS48_001630</name>
</gene>
<feature type="transmembrane region" description="Helical" evidence="9">
    <location>
        <begin position="213"/>
        <end position="244"/>
    </location>
</feature>
<evidence type="ECO:0000256" key="9">
    <source>
        <dbReference type="SAM" id="Phobius"/>
    </source>
</evidence>
<comment type="similarity">
    <text evidence="8">Belongs to the anion channel-forming bestrophin (TC 1.A.46) family.</text>
</comment>
<dbReference type="GO" id="GO:0005886">
    <property type="term" value="C:plasma membrane"/>
    <property type="evidence" value="ECO:0007669"/>
    <property type="project" value="UniProtKB-SubCell"/>
</dbReference>
<keyword evidence="7 9" id="KW-0472">Membrane</keyword>
<dbReference type="RefSeq" id="WP_184263057.1">
    <property type="nucleotide sequence ID" value="NZ_JACIIX010000005.1"/>
</dbReference>
<dbReference type="EMBL" id="JACIIX010000005">
    <property type="protein sequence ID" value="MBB6210215.1"/>
    <property type="molecule type" value="Genomic_DNA"/>
</dbReference>
<keyword evidence="3" id="KW-1003">Cell membrane</keyword>
<dbReference type="PANTHER" id="PTHR33281">
    <property type="entry name" value="UPF0187 PROTEIN YNEE"/>
    <property type="match status" value="1"/>
</dbReference>
<keyword evidence="11" id="KW-1185">Reference proteome</keyword>
<proteinExistence type="inferred from homology"/>
<comment type="caution">
    <text evidence="10">The sequence shown here is derived from an EMBL/GenBank/DDBJ whole genome shotgun (WGS) entry which is preliminary data.</text>
</comment>
<evidence type="ECO:0000256" key="1">
    <source>
        <dbReference type="ARBA" id="ARBA00004651"/>
    </source>
</evidence>
<evidence type="ECO:0000256" key="6">
    <source>
        <dbReference type="ARBA" id="ARBA00023065"/>
    </source>
</evidence>
<evidence type="ECO:0000256" key="3">
    <source>
        <dbReference type="ARBA" id="ARBA00022475"/>
    </source>
</evidence>
<keyword evidence="5 9" id="KW-1133">Transmembrane helix</keyword>
<dbReference type="GO" id="GO:0005254">
    <property type="term" value="F:chloride channel activity"/>
    <property type="evidence" value="ECO:0007669"/>
    <property type="project" value="InterPro"/>
</dbReference>
<protein>
    <submittedName>
        <fullName evidence="10">Putative membrane protein</fullName>
    </submittedName>
</protein>
<keyword evidence="4 9" id="KW-0812">Transmembrane</keyword>
<keyword evidence="6" id="KW-0406">Ion transport</keyword>
<keyword evidence="2" id="KW-0813">Transport</keyword>
<evidence type="ECO:0000313" key="10">
    <source>
        <dbReference type="EMBL" id="MBB6210215.1"/>
    </source>
</evidence>
<evidence type="ECO:0000256" key="7">
    <source>
        <dbReference type="ARBA" id="ARBA00023136"/>
    </source>
</evidence>
<evidence type="ECO:0000313" key="11">
    <source>
        <dbReference type="Proteomes" id="UP000544872"/>
    </source>
</evidence>
<evidence type="ECO:0000256" key="8">
    <source>
        <dbReference type="ARBA" id="ARBA00034708"/>
    </source>
</evidence>